<comment type="caution">
    <text evidence="3">The sequence shown here is derived from an EMBL/GenBank/DDBJ whole genome shotgun (WGS) entry which is preliminary data.</text>
</comment>
<sequence>MRKICRLLLLSQATLLLPALIHVGANAAAPRLVEENKIEMQKQTHQLEAAKSRTMEEMLADNATKQPLQVKEISFRPHGDPQKYEEMKKQAQDKTKAPQGRPEAKGPLAPPIIMGINFNGVNQTAAGGWYPPDTHGAVGKQHFVEVTNSNVSIYRKSDQVLQSSVSMNAFFGYFEEALFDPRCVHDKDWNRFIITAESFPEIDGDQWHFIAISKNWNAFSGWYIYAFNVGAIYGGAFWDYPQLGMDQDALIITANLFDPFYIGSALFTMSKARAYNGLGLGVPFWGGLMGTIAPPIVRDQNEWATLAVADPFTDNTGLYLYYLENAENPAFAALLGPYYLDVPDFFIPPSATQPGTASVLDTLDCRFVNAGTQIGNNLYQVHTVNLGGLPTPVWYLIDWWFGTLTVADSFFAAGPSNDWNASIVANNFNDVYVTWTSNNPSTGTNAQVRLSGRRNFDPLDIGAGVAAFTSPTYYTGYRWGDYSAVTVDSSVAGELRAWLVNETIINPTTWGSRIVRIGF</sequence>
<dbReference type="Proteomes" id="UP000032309">
    <property type="component" value="Unassembled WGS sequence"/>
</dbReference>
<accession>A0ABQ0JRZ4</accession>
<evidence type="ECO:0000256" key="2">
    <source>
        <dbReference type="SAM" id="SignalP"/>
    </source>
</evidence>
<dbReference type="EMBL" id="BAFN01000001">
    <property type="protein sequence ID" value="GAN31508.1"/>
    <property type="molecule type" value="Genomic_DNA"/>
</dbReference>
<name>A0ABQ0JRZ4_9BACT</name>
<dbReference type="RefSeq" id="WP_052561163.1">
    <property type="nucleotide sequence ID" value="NZ_BAFN01000001.1"/>
</dbReference>
<proteinExistence type="predicted"/>
<keyword evidence="2" id="KW-0732">Signal</keyword>
<evidence type="ECO:0000313" key="3">
    <source>
        <dbReference type="EMBL" id="GAN31508.1"/>
    </source>
</evidence>
<feature type="region of interest" description="Disordered" evidence="1">
    <location>
        <begin position="66"/>
        <end position="106"/>
    </location>
</feature>
<feature type="compositionally biased region" description="Basic and acidic residues" evidence="1">
    <location>
        <begin position="73"/>
        <end position="96"/>
    </location>
</feature>
<evidence type="ECO:0000256" key="1">
    <source>
        <dbReference type="SAM" id="MobiDB-lite"/>
    </source>
</evidence>
<keyword evidence="4" id="KW-1185">Reference proteome</keyword>
<evidence type="ECO:0000313" key="4">
    <source>
        <dbReference type="Proteomes" id="UP000032309"/>
    </source>
</evidence>
<organism evidence="3 4">
    <name type="scientific">Candidatus Brocadia sinica JPN1</name>
    <dbReference type="NCBI Taxonomy" id="1197129"/>
    <lineage>
        <taxon>Bacteria</taxon>
        <taxon>Pseudomonadati</taxon>
        <taxon>Planctomycetota</taxon>
        <taxon>Candidatus Brocadiia</taxon>
        <taxon>Candidatus Brocadiales</taxon>
        <taxon>Candidatus Brocadiaceae</taxon>
        <taxon>Candidatus Brocadia</taxon>
    </lineage>
</organism>
<feature type="signal peptide" evidence="2">
    <location>
        <begin position="1"/>
        <end position="27"/>
    </location>
</feature>
<feature type="chain" id="PRO_5047477885" evidence="2">
    <location>
        <begin position="28"/>
        <end position="519"/>
    </location>
</feature>
<reference evidence="4" key="1">
    <citation type="journal article" date="2015" name="Genome Announc.">
        <title>Draft Genome Sequence of an Anaerobic Ammonium-Oxidizing Bacterium, "Candidatus Brocadia sinica".</title>
        <authorList>
            <person name="Oshiki M."/>
            <person name="Shinyako-Hata K."/>
            <person name="Satoh H."/>
            <person name="Okabe S."/>
        </authorList>
    </citation>
    <scope>NUCLEOTIDE SEQUENCE [LARGE SCALE GENOMIC DNA]</scope>
    <source>
        <strain evidence="4">JPN1</strain>
    </source>
</reference>
<protein>
    <submittedName>
        <fullName evidence="3">Uncharacterized protein</fullName>
    </submittedName>
</protein>
<gene>
    <name evidence="3" type="ORF">BROSI_A0009</name>
</gene>